<dbReference type="InterPro" id="IPR036390">
    <property type="entry name" value="WH_DNA-bd_sf"/>
</dbReference>
<evidence type="ECO:0000256" key="1">
    <source>
        <dbReference type="ARBA" id="ARBA00023015"/>
    </source>
</evidence>
<evidence type="ECO:0000256" key="3">
    <source>
        <dbReference type="ARBA" id="ARBA00023163"/>
    </source>
</evidence>
<evidence type="ECO:0000313" key="6">
    <source>
        <dbReference type="EMBL" id="OMP68103.1"/>
    </source>
</evidence>
<dbReference type="OrthoDB" id="9791752at2"/>
<dbReference type="Gene3D" id="3.30.450.40">
    <property type="match status" value="1"/>
</dbReference>
<dbReference type="InterPro" id="IPR029016">
    <property type="entry name" value="GAF-like_dom_sf"/>
</dbReference>
<organism evidence="6 7">
    <name type="scientific">Domibacillus epiphyticus</name>
    <dbReference type="NCBI Taxonomy" id="1714355"/>
    <lineage>
        <taxon>Bacteria</taxon>
        <taxon>Bacillati</taxon>
        <taxon>Bacillota</taxon>
        <taxon>Bacilli</taxon>
        <taxon>Bacillales</taxon>
        <taxon>Bacillaceae</taxon>
        <taxon>Domibacillus</taxon>
    </lineage>
</organism>
<evidence type="ECO:0000259" key="5">
    <source>
        <dbReference type="PROSITE" id="PS51078"/>
    </source>
</evidence>
<feature type="domain" description="IclR-ED" evidence="5">
    <location>
        <begin position="63"/>
        <end position="247"/>
    </location>
</feature>
<dbReference type="STRING" id="1714355.BTO28_03895"/>
<dbReference type="GO" id="GO:0045892">
    <property type="term" value="P:negative regulation of DNA-templated transcription"/>
    <property type="evidence" value="ECO:0007669"/>
    <property type="project" value="TreeGrafter"/>
</dbReference>
<dbReference type="EMBL" id="MSFI01000006">
    <property type="protein sequence ID" value="OMP68103.1"/>
    <property type="molecule type" value="Genomic_DNA"/>
</dbReference>
<dbReference type="GO" id="GO:0003677">
    <property type="term" value="F:DNA binding"/>
    <property type="evidence" value="ECO:0007669"/>
    <property type="project" value="UniProtKB-KW"/>
</dbReference>
<dbReference type="PANTHER" id="PTHR30136:SF24">
    <property type="entry name" value="HTH-TYPE TRANSCRIPTIONAL REPRESSOR ALLR"/>
    <property type="match status" value="1"/>
</dbReference>
<dbReference type="AlphaFoldDB" id="A0A1V2AAS6"/>
<keyword evidence="3" id="KW-0804">Transcription</keyword>
<dbReference type="Gene3D" id="1.10.10.10">
    <property type="entry name" value="Winged helix-like DNA-binding domain superfamily/Winged helix DNA-binding domain"/>
    <property type="match status" value="1"/>
</dbReference>
<reference evidence="6 7" key="1">
    <citation type="submission" date="2016-12" db="EMBL/GenBank/DDBJ databases">
        <title>Domibacillus sp. SAB 38T whole genome sequencing.</title>
        <authorList>
            <person name="Verma A."/>
            <person name="Ojha A.K."/>
            <person name="Krishnamurthi S."/>
        </authorList>
    </citation>
    <scope>NUCLEOTIDE SEQUENCE [LARGE SCALE GENOMIC DNA]</scope>
    <source>
        <strain evidence="6 7">SAB 38</strain>
    </source>
</reference>
<proteinExistence type="predicted"/>
<sequence length="260" mass="29608">MNKTVLKSMEILRLFFNEEKLTLLQIMEKTELPKTSAYRMAESLLELGFLEKDKEGAYRLGLIFLTLGNLVAERLDVRTIALPYMKKLRKETGEAVNLVIRDGDEAVYIEKVDTQERVRVYTQIGRRAPLYGGACPRILLSFTEHEERERLIDSFKIVPYAKGTPNDKNDLRRLIEETREAGWSVSHSELENHSSAIAAPIFNHKGDVVAGISLVGPEVRFRDEVHVQAMIEKLTGAAFHISTKLGQPEDNLLENREVRT</sequence>
<accession>A0A1V2AAS6</accession>
<name>A0A1V2AAS6_9BACI</name>
<dbReference type="InterPro" id="IPR005471">
    <property type="entry name" value="Tscrpt_reg_IclR_N"/>
</dbReference>
<dbReference type="SUPFAM" id="SSF46785">
    <property type="entry name" value="Winged helix' DNA-binding domain"/>
    <property type="match status" value="1"/>
</dbReference>
<dbReference type="Proteomes" id="UP000188613">
    <property type="component" value="Unassembled WGS sequence"/>
</dbReference>
<dbReference type="PROSITE" id="PS51077">
    <property type="entry name" value="HTH_ICLR"/>
    <property type="match status" value="1"/>
</dbReference>
<dbReference type="GO" id="GO:0003700">
    <property type="term" value="F:DNA-binding transcription factor activity"/>
    <property type="evidence" value="ECO:0007669"/>
    <property type="project" value="TreeGrafter"/>
</dbReference>
<feature type="domain" description="HTH iclR-type" evidence="4">
    <location>
        <begin position="2"/>
        <end position="62"/>
    </location>
</feature>
<keyword evidence="2" id="KW-0238">DNA-binding</keyword>
<protein>
    <submittedName>
        <fullName evidence="6">IclR family transcriptional regulator</fullName>
    </submittedName>
</protein>
<dbReference type="SMART" id="SM00346">
    <property type="entry name" value="HTH_ICLR"/>
    <property type="match status" value="1"/>
</dbReference>
<evidence type="ECO:0000259" key="4">
    <source>
        <dbReference type="PROSITE" id="PS51077"/>
    </source>
</evidence>
<dbReference type="PANTHER" id="PTHR30136">
    <property type="entry name" value="HELIX-TURN-HELIX TRANSCRIPTIONAL REGULATOR, ICLR FAMILY"/>
    <property type="match status" value="1"/>
</dbReference>
<evidence type="ECO:0000256" key="2">
    <source>
        <dbReference type="ARBA" id="ARBA00023125"/>
    </source>
</evidence>
<evidence type="ECO:0000313" key="7">
    <source>
        <dbReference type="Proteomes" id="UP000188613"/>
    </source>
</evidence>
<dbReference type="SUPFAM" id="SSF55781">
    <property type="entry name" value="GAF domain-like"/>
    <property type="match status" value="1"/>
</dbReference>
<keyword evidence="1" id="KW-0805">Transcription regulation</keyword>
<dbReference type="Pfam" id="PF01614">
    <property type="entry name" value="IclR_C"/>
    <property type="match status" value="1"/>
</dbReference>
<dbReference type="InterPro" id="IPR014757">
    <property type="entry name" value="Tscrpt_reg_IclR_C"/>
</dbReference>
<comment type="caution">
    <text evidence="6">The sequence shown here is derived from an EMBL/GenBank/DDBJ whole genome shotgun (WGS) entry which is preliminary data.</text>
</comment>
<dbReference type="PROSITE" id="PS51078">
    <property type="entry name" value="ICLR_ED"/>
    <property type="match status" value="1"/>
</dbReference>
<dbReference type="InterPro" id="IPR036388">
    <property type="entry name" value="WH-like_DNA-bd_sf"/>
</dbReference>
<dbReference type="Pfam" id="PF09339">
    <property type="entry name" value="HTH_IclR"/>
    <property type="match status" value="1"/>
</dbReference>
<keyword evidence="7" id="KW-1185">Reference proteome</keyword>
<gene>
    <name evidence="6" type="ORF">BTO28_03895</name>
</gene>
<dbReference type="RefSeq" id="WP_076764209.1">
    <property type="nucleotide sequence ID" value="NZ_MSFI01000006.1"/>
</dbReference>
<dbReference type="InterPro" id="IPR050707">
    <property type="entry name" value="HTH_MetabolicPath_Reg"/>
</dbReference>